<dbReference type="Pfam" id="PF02367">
    <property type="entry name" value="TsaE"/>
    <property type="match status" value="1"/>
</dbReference>
<dbReference type="EMBL" id="VJND01000007">
    <property type="protein sequence ID" value="TSE25417.1"/>
    <property type="molecule type" value="Genomic_DNA"/>
</dbReference>
<evidence type="ECO:0000256" key="3">
    <source>
        <dbReference type="ARBA" id="ARBA00019010"/>
    </source>
</evidence>
<reference evidence="11 12" key="1">
    <citation type="submission" date="2019-07" db="EMBL/GenBank/DDBJ databases">
        <title>Tepidimonas sediminis YIM 72259 draft genome.</title>
        <authorList>
            <person name="Da Costa M.S."/>
            <person name="Froufe H.J.C."/>
            <person name="Egas C."/>
            <person name="Albuquerque L."/>
        </authorList>
    </citation>
    <scope>NUCLEOTIDE SEQUENCE [LARGE SCALE GENOMIC DNA]</scope>
    <source>
        <strain evidence="11 12">YIM 72259</strain>
    </source>
</reference>
<evidence type="ECO:0000256" key="7">
    <source>
        <dbReference type="ARBA" id="ARBA00022741"/>
    </source>
</evidence>
<dbReference type="Gene3D" id="3.40.50.300">
    <property type="entry name" value="P-loop containing nucleotide triphosphate hydrolases"/>
    <property type="match status" value="1"/>
</dbReference>
<dbReference type="InterPro" id="IPR027417">
    <property type="entry name" value="P-loop_NTPase"/>
</dbReference>
<dbReference type="Proteomes" id="UP000320225">
    <property type="component" value="Unassembled WGS sequence"/>
</dbReference>
<evidence type="ECO:0000256" key="10">
    <source>
        <dbReference type="ARBA" id="ARBA00032441"/>
    </source>
</evidence>
<dbReference type="GO" id="GO:0046872">
    <property type="term" value="F:metal ion binding"/>
    <property type="evidence" value="ECO:0007669"/>
    <property type="project" value="UniProtKB-KW"/>
</dbReference>
<evidence type="ECO:0000313" key="11">
    <source>
        <dbReference type="EMBL" id="TSE25417.1"/>
    </source>
</evidence>
<sequence>MTSNPCHPTTTLRWPAQEEAALAARLRRLAQWLRADAARADLLITLHGDLGAGKTTFVRHLLRALGVQGRIKSPTYALAEPYELVLDNGVLPAWHADLYRLQDPREWAEAGLQELLAGRGLRLVEWPERAGAALDMADLAVRLIPTTDDGLRDVELAAGSAKGRAVLDALRDDPV</sequence>
<dbReference type="GO" id="GO:0005524">
    <property type="term" value="F:ATP binding"/>
    <property type="evidence" value="ECO:0007669"/>
    <property type="project" value="UniProtKB-KW"/>
</dbReference>
<evidence type="ECO:0000256" key="5">
    <source>
        <dbReference type="ARBA" id="ARBA00022694"/>
    </source>
</evidence>
<keyword evidence="4" id="KW-0963">Cytoplasm</keyword>
<dbReference type="NCBIfam" id="TIGR00150">
    <property type="entry name" value="T6A_YjeE"/>
    <property type="match status" value="1"/>
</dbReference>
<dbReference type="GO" id="GO:0005737">
    <property type="term" value="C:cytoplasm"/>
    <property type="evidence" value="ECO:0007669"/>
    <property type="project" value="UniProtKB-SubCell"/>
</dbReference>
<comment type="subcellular location">
    <subcellularLocation>
        <location evidence="1">Cytoplasm</location>
    </subcellularLocation>
</comment>
<dbReference type="SUPFAM" id="SSF52540">
    <property type="entry name" value="P-loop containing nucleoside triphosphate hydrolases"/>
    <property type="match status" value="1"/>
</dbReference>
<protein>
    <recommendedName>
        <fullName evidence="3">tRNA threonylcarbamoyladenosine biosynthesis protein TsaE</fullName>
    </recommendedName>
    <alternativeName>
        <fullName evidence="10">t(6)A37 threonylcarbamoyladenosine biosynthesis protein TsaE</fullName>
    </alternativeName>
</protein>
<dbReference type="PANTHER" id="PTHR33540">
    <property type="entry name" value="TRNA THREONYLCARBAMOYLADENOSINE BIOSYNTHESIS PROTEIN TSAE"/>
    <property type="match status" value="1"/>
</dbReference>
<organism evidence="11 12">
    <name type="scientific">Tepidimonas sediminis</name>
    <dbReference type="NCBI Taxonomy" id="2588941"/>
    <lineage>
        <taxon>Bacteria</taxon>
        <taxon>Pseudomonadati</taxon>
        <taxon>Pseudomonadota</taxon>
        <taxon>Betaproteobacteria</taxon>
        <taxon>Burkholderiales</taxon>
        <taxon>Tepidimonas</taxon>
    </lineage>
</organism>
<evidence type="ECO:0000256" key="6">
    <source>
        <dbReference type="ARBA" id="ARBA00022723"/>
    </source>
</evidence>
<evidence type="ECO:0000256" key="1">
    <source>
        <dbReference type="ARBA" id="ARBA00004496"/>
    </source>
</evidence>
<dbReference type="AlphaFoldDB" id="A0A554WPB0"/>
<comment type="caution">
    <text evidence="11">The sequence shown here is derived from an EMBL/GenBank/DDBJ whole genome shotgun (WGS) entry which is preliminary data.</text>
</comment>
<evidence type="ECO:0000256" key="4">
    <source>
        <dbReference type="ARBA" id="ARBA00022490"/>
    </source>
</evidence>
<keyword evidence="5" id="KW-0819">tRNA processing</keyword>
<evidence type="ECO:0000313" key="12">
    <source>
        <dbReference type="Proteomes" id="UP000320225"/>
    </source>
</evidence>
<dbReference type="GO" id="GO:0002949">
    <property type="term" value="P:tRNA threonylcarbamoyladenosine modification"/>
    <property type="evidence" value="ECO:0007669"/>
    <property type="project" value="InterPro"/>
</dbReference>
<evidence type="ECO:0000256" key="2">
    <source>
        <dbReference type="ARBA" id="ARBA00007599"/>
    </source>
</evidence>
<keyword evidence="8" id="KW-0067">ATP-binding</keyword>
<evidence type="ECO:0000256" key="8">
    <source>
        <dbReference type="ARBA" id="ARBA00022840"/>
    </source>
</evidence>
<dbReference type="OrthoDB" id="9800307at2"/>
<evidence type="ECO:0000256" key="9">
    <source>
        <dbReference type="ARBA" id="ARBA00022842"/>
    </source>
</evidence>
<keyword evidence="6" id="KW-0479">Metal-binding</keyword>
<keyword evidence="7" id="KW-0547">Nucleotide-binding</keyword>
<gene>
    <name evidence="11" type="primary">tsaE</name>
    <name evidence="11" type="ORF">Tsedi_01334</name>
</gene>
<accession>A0A554WPB0</accession>
<name>A0A554WPB0_9BURK</name>
<comment type="similarity">
    <text evidence="2">Belongs to the TsaE family.</text>
</comment>
<keyword evidence="9" id="KW-0460">Magnesium</keyword>
<keyword evidence="12" id="KW-1185">Reference proteome</keyword>
<dbReference type="PANTHER" id="PTHR33540:SF2">
    <property type="entry name" value="TRNA THREONYLCARBAMOYLADENOSINE BIOSYNTHESIS PROTEIN TSAE"/>
    <property type="match status" value="1"/>
</dbReference>
<proteinExistence type="inferred from homology"/>
<dbReference type="RefSeq" id="WP_143894924.1">
    <property type="nucleotide sequence ID" value="NZ_VJND01000007.1"/>
</dbReference>
<dbReference type="InterPro" id="IPR003442">
    <property type="entry name" value="T6A_TsaE"/>
</dbReference>